<dbReference type="GO" id="GO:0006297">
    <property type="term" value="P:nucleotide-excision repair, DNA gap filling"/>
    <property type="evidence" value="ECO:0007669"/>
    <property type="project" value="TreeGrafter"/>
</dbReference>
<evidence type="ECO:0000256" key="4">
    <source>
        <dbReference type="ARBA" id="ARBA00023242"/>
    </source>
</evidence>
<proteinExistence type="predicted"/>
<dbReference type="GO" id="GO:0006271">
    <property type="term" value="P:DNA strand elongation involved in DNA replication"/>
    <property type="evidence" value="ECO:0007669"/>
    <property type="project" value="TreeGrafter"/>
</dbReference>
<feature type="region of interest" description="Disordered" evidence="5">
    <location>
        <begin position="170"/>
        <end position="233"/>
    </location>
</feature>
<dbReference type="Pfam" id="PF09507">
    <property type="entry name" value="CDC27"/>
    <property type="match status" value="1"/>
</dbReference>
<dbReference type="GO" id="GO:0003887">
    <property type="term" value="F:DNA-directed DNA polymerase activity"/>
    <property type="evidence" value="ECO:0007669"/>
    <property type="project" value="TreeGrafter"/>
</dbReference>
<feature type="compositionally biased region" description="Basic and acidic residues" evidence="5">
    <location>
        <begin position="209"/>
        <end position="221"/>
    </location>
</feature>
<accession>A0AAW2WPA0</accession>
<protein>
    <recommendedName>
        <fullName evidence="2">DNA polymerase delta subunit 3</fullName>
    </recommendedName>
</protein>
<feature type="compositionally biased region" description="Low complexity" evidence="5">
    <location>
        <begin position="465"/>
        <end position="480"/>
    </location>
</feature>
<reference evidence="6" key="1">
    <citation type="submission" date="2020-06" db="EMBL/GenBank/DDBJ databases">
        <authorList>
            <person name="Li T."/>
            <person name="Hu X."/>
            <person name="Zhang T."/>
            <person name="Song X."/>
            <person name="Zhang H."/>
            <person name="Dai N."/>
            <person name="Sheng W."/>
            <person name="Hou X."/>
            <person name="Wei L."/>
        </authorList>
    </citation>
    <scope>NUCLEOTIDE SEQUENCE</scope>
    <source>
        <strain evidence="6">KEN1</strain>
        <tissue evidence="6">Leaf</tissue>
    </source>
</reference>
<comment type="subcellular location">
    <subcellularLocation>
        <location evidence="1">Nucleus</location>
    </subcellularLocation>
</comment>
<dbReference type="GO" id="GO:1904161">
    <property type="term" value="P:DNA synthesis involved in UV-damage excision repair"/>
    <property type="evidence" value="ECO:0007669"/>
    <property type="project" value="TreeGrafter"/>
</dbReference>
<organism evidence="6">
    <name type="scientific">Sesamum latifolium</name>
    <dbReference type="NCBI Taxonomy" id="2727402"/>
    <lineage>
        <taxon>Eukaryota</taxon>
        <taxon>Viridiplantae</taxon>
        <taxon>Streptophyta</taxon>
        <taxon>Embryophyta</taxon>
        <taxon>Tracheophyta</taxon>
        <taxon>Spermatophyta</taxon>
        <taxon>Magnoliopsida</taxon>
        <taxon>eudicotyledons</taxon>
        <taxon>Gunneridae</taxon>
        <taxon>Pentapetalae</taxon>
        <taxon>asterids</taxon>
        <taxon>lamiids</taxon>
        <taxon>Lamiales</taxon>
        <taxon>Pedaliaceae</taxon>
        <taxon>Sesamum</taxon>
    </lineage>
</organism>
<dbReference type="InterPro" id="IPR041913">
    <property type="entry name" value="POLD3_sf"/>
</dbReference>
<evidence type="ECO:0000256" key="5">
    <source>
        <dbReference type="SAM" id="MobiDB-lite"/>
    </source>
</evidence>
<feature type="compositionally biased region" description="Basic and acidic residues" evidence="5">
    <location>
        <begin position="356"/>
        <end position="365"/>
    </location>
</feature>
<gene>
    <name evidence="6" type="ORF">Slati_2084900</name>
</gene>
<dbReference type="Gene3D" id="3.90.1030.20">
    <property type="entry name" value="DNA polymerase delta, p66 (Cdc27) subunit, wHTH domain"/>
    <property type="match status" value="1"/>
</dbReference>
<dbReference type="AlphaFoldDB" id="A0AAW2WPA0"/>
<dbReference type="PANTHER" id="PTHR17598:SF13">
    <property type="entry name" value="DNA POLYMERASE DELTA SUBUNIT 3"/>
    <property type="match status" value="1"/>
</dbReference>
<dbReference type="GO" id="GO:0043625">
    <property type="term" value="C:delta DNA polymerase complex"/>
    <property type="evidence" value="ECO:0007669"/>
    <property type="project" value="InterPro"/>
</dbReference>
<dbReference type="InterPro" id="IPR019038">
    <property type="entry name" value="POLD3"/>
</dbReference>
<feature type="region of interest" description="Disordered" evidence="5">
    <location>
        <begin position="415"/>
        <end position="498"/>
    </location>
</feature>
<keyword evidence="3" id="KW-0235">DNA replication</keyword>
<reference evidence="6" key="2">
    <citation type="journal article" date="2024" name="Plant">
        <title>Genomic evolution and insights into agronomic trait innovations of Sesamum species.</title>
        <authorList>
            <person name="Miao H."/>
            <person name="Wang L."/>
            <person name="Qu L."/>
            <person name="Liu H."/>
            <person name="Sun Y."/>
            <person name="Le M."/>
            <person name="Wang Q."/>
            <person name="Wei S."/>
            <person name="Zheng Y."/>
            <person name="Lin W."/>
            <person name="Duan Y."/>
            <person name="Cao H."/>
            <person name="Xiong S."/>
            <person name="Wang X."/>
            <person name="Wei L."/>
            <person name="Li C."/>
            <person name="Ma Q."/>
            <person name="Ju M."/>
            <person name="Zhao R."/>
            <person name="Li G."/>
            <person name="Mu C."/>
            <person name="Tian Q."/>
            <person name="Mei H."/>
            <person name="Zhang T."/>
            <person name="Gao T."/>
            <person name="Zhang H."/>
        </authorList>
    </citation>
    <scope>NUCLEOTIDE SEQUENCE</scope>
    <source>
        <strain evidence="6">KEN1</strain>
    </source>
</reference>
<keyword evidence="4" id="KW-0539">Nucleus</keyword>
<sequence length="498" mass="54207">MAEIETLGILDEIQSIVSDKLQVVSYKWLSRNFLVSSNAAKRLLQEFVEKYGNGLEVIYSLSGWLKNNPSTYHIMLVPKHKLSDAKQEFDENCSIQVYSVQACLPKDPATLWNHEFVQAEDLFKQPLTLDNCLRDNRFCGVSNSFVKRSVGPADGAALCTGTQQVKIPGGLGLAKSHSAHQTKAVPQSQQKNLQQSGPNAGVPSPDIAKTVKTESHVKVDRGQGAQLAGDKEKVSQLLSNNRKDQCDKSSSGSGASAEAQICARESVEYGSSDEDGQDFNIKRTSNGEGGRKRRVVFDYSDEEDEYRDAISLASPDPPKKSTICPKGSSDALGPGCNLSFEEKENKPKINEVKEADVKANQHLGEKVSAASKSKKDESPISEKNLNHVLETDASLKDKVADAGPKRRKVLKTRIDERGREVTEVVWEGEEPDTKSDSNSGKVAEPNTVKNAINRPPMARKSPAVGNSAQANQAGKAGNKKAGNKDPKQGNILSFFKKV</sequence>
<evidence type="ECO:0000313" key="6">
    <source>
        <dbReference type="EMBL" id="KAL0443622.1"/>
    </source>
</evidence>
<name>A0AAW2WPA0_9LAMI</name>
<evidence type="ECO:0000256" key="1">
    <source>
        <dbReference type="ARBA" id="ARBA00004123"/>
    </source>
</evidence>
<dbReference type="EMBL" id="JACGWN010000007">
    <property type="protein sequence ID" value="KAL0443622.1"/>
    <property type="molecule type" value="Genomic_DNA"/>
</dbReference>
<dbReference type="PANTHER" id="PTHR17598">
    <property type="entry name" value="DNA POLYMERASE DELTA SUBUNIT 3"/>
    <property type="match status" value="1"/>
</dbReference>
<evidence type="ECO:0000256" key="3">
    <source>
        <dbReference type="ARBA" id="ARBA00022705"/>
    </source>
</evidence>
<feature type="compositionally biased region" description="Polar residues" evidence="5">
    <location>
        <begin position="179"/>
        <end position="198"/>
    </location>
</feature>
<dbReference type="FunFam" id="3.90.1030.20:FF:000002">
    <property type="entry name" value="DNA polymerase delta subunit"/>
    <property type="match status" value="1"/>
</dbReference>
<feature type="region of interest" description="Disordered" evidence="5">
    <location>
        <begin position="308"/>
        <end position="333"/>
    </location>
</feature>
<feature type="region of interest" description="Disordered" evidence="5">
    <location>
        <begin position="268"/>
        <end position="288"/>
    </location>
</feature>
<feature type="region of interest" description="Disordered" evidence="5">
    <location>
        <begin position="356"/>
        <end position="389"/>
    </location>
</feature>
<evidence type="ECO:0000256" key="2">
    <source>
        <dbReference type="ARBA" id="ARBA00017589"/>
    </source>
</evidence>
<comment type="caution">
    <text evidence="6">The sequence shown here is derived from an EMBL/GenBank/DDBJ whole genome shotgun (WGS) entry which is preliminary data.</text>
</comment>
<feature type="region of interest" description="Disordered" evidence="5">
    <location>
        <begin position="240"/>
        <end position="259"/>
    </location>
</feature>